<dbReference type="Gene3D" id="3.50.50.60">
    <property type="entry name" value="FAD/NAD(P)-binding domain"/>
    <property type="match status" value="1"/>
</dbReference>
<dbReference type="InterPro" id="IPR006905">
    <property type="entry name" value="Flavin_halogenase"/>
</dbReference>
<dbReference type="Pfam" id="PF01266">
    <property type="entry name" value="DAO"/>
    <property type="match status" value="1"/>
</dbReference>
<evidence type="ECO:0000259" key="1">
    <source>
        <dbReference type="Pfam" id="PF01266"/>
    </source>
</evidence>
<dbReference type="PRINTS" id="PR00420">
    <property type="entry name" value="RNGMNOXGNASE"/>
</dbReference>
<sequence length="444" mass="48131">MQTVVIGAGPAGLFTAIALARRGRRVFVVDRDPGPSDHQTWARKGVMQFHHAHTFRWPAVAALKDEMPDVVHDLVTAGAVIAHSPDGRPFALLCRRMMFERVLRATAVAQHNLSLLTGHVEAVLHDRGRVFGVRVDGATLPADVVIDASGRSSRVTEALRGPAEGGDCGATYVTRQFRVRADATNGPVNNPGGLGLTLQGYSAVVFLHDNQTFSVTFIHAGADRSLRGLRYPAVFDRVSSAIPVLSDWVSATRAEPITPVLPGGRLYNSYRRQLDETGRPRLAGLITVGDAVCTTTPLAGRGVSLAFRQARELIRILDECGYDPVTAAISFDQWCGEHIRPWFDDHRHSDADRMRRWSGGDIDLSRPLPSDLIVAAVDADPRIRHIVGPYAAMDSLPASLAPAEPYARAVFQRGWRPTIPAGPTLEELAELCTESTHYAAATAG</sequence>
<dbReference type="PANTHER" id="PTHR42685">
    <property type="entry name" value="GERANYLGERANYL DIPHOSPHATE REDUCTASE"/>
    <property type="match status" value="1"/>
</dbReference>
<dbReference type="EMBL" id="JTLZ01000007">
    <property type="protein sequence ID" value="KHO24423.1"/>
    <property type="molecule type" value="Genomic_DNA"/>
</dbReference>
<dbReference type="PANTHER" id="PTHR42685:SF22">
    <property type="entry name" value="CONDITIONED MEDIUM FACTOR RECEPTOR 1"/>
    <property type="match status" value="1"/>
</dbReference>
<comment type="caution">
    <text evidence="2">The sequence shown here is derived from an EMBL/GenBank/DDBJ whole genome shotgun (WGS) entry which is preliminary data.</text>
</comment>
<proteinExistence type="predicted"/>
<dbReference type="SUPFAM" id="SSF51905">
    <property type="entry name" value="FAD/NAD(P)-binding domain"/>
    <property type="match status" value="1"/>
</dbReference>
<organism evidence="2 3">
    <name type="scientific">Mycolicibacterium setense</name>
    <dbReference type="NCBI Taxonomy" id="431269"/>
    <lineage>
        <taxon>Bacteria</taxon>
        <taxon>Bacillati</taxon>
        <taxon>Actinomycetota</taxon>
        <taxon>Actinomycetes</taxon>
        <taxon>Mycobacteriales</taxon>
        <taxon>Mycobacteriaceae</taxon>
        <taxon>Mycolicibacterium</taxon>
    </lineage>
</organism>
<dbReference type="InterPro" id="IPR050407">
    <property type="entry name" value="Geranylgeranyl_reductase"/>
</dbReference>
<gene>
    <name evidence="2" type="ORF">QQ44_15465</name>
</gene>
<dbReference type="Proteomes" id="UP000031004">
    <property type="component" value="Unassembled WGS sequence"/>
</dbReference>
<protein>
    <submittedName>
        <fullName evidence="2">FAD-dependent oxidoreductase</fullName>
    </submittedName>
</protein>
<dbReference type="InterPro" id="IPR036188">
    <property type="entry name" value="FAD/NAD-bd_sf"/>
</dbReference>
<feature type="domain" description="FAD dependent oxidoreductase" evidence="1">
    <location>
        <begin position="4"/>
        <end position="67"/>
    </location>
</feature>
<keyword evidence="3" id="KW-1185">Reference proteome</keyword>
<evidence type="ECO:0000313" key="3">
    <source>
        <dbReference type="Proteomes" id="UP000031004"/>
    </source>
</evidence>
<reference evidence="2 3" key="1">
    <citation type="submission" date="2014-11" db="EMBL/GenBank/DDBJ databases">
        <title>Mycobacterium setense Manresensis Genome.</title>
        <authorList>
            <person name="Rech G."/>
            <person name="Sumoy L."/>
        </authorList>
    </citation>
    <scope>NUCLEOTIDE SEQUENCE [LARGE SCALE GENOMIC DNA]</scope>
    <source>
        <strain evidence="2 3">Manresensis</strain>
    </source>
</reference>
<dbReference type="Pfam" id="PF04820">
    <property type="entry name" value="Trp_halogenase"/>
    <property type="match status" value="1"/>
</dbReference>
<dbReference type="InterPro" id="IPR006076">
    <property type="entry name" value="FAD-dep_OxRdtase"/>
</dbReference>
<name>A0ABR4YTV8_9MYCO</name>
<evidence type="ECO:0000313" key="2">
    <source>
        <dbReference type="EMBL" id="KHO24423.1"/>
    </source>
</evidence>
<accession>A0ABR4YTV8</accession>